<evidence type="ECO:0000256" key="1">
    <source>
        <dbReference type="ARBA" id="ARBA00005168"/>
    </source>
</evidence>
<dbReference type="InterPro" id="IPR001260">
    <property type="entry name" value="Coprogen_oxidase_aer"/>
</dbReference>
<evidence type="ECO:0000256" key="4">
    <source>
        <dbReference type="ARBA" id="ARBA00012869"/>
    </source>
</evidence>
<comment type="caution">
    <text evidence="8">The sequence shown here is derived from an EMBL/GenBank/DDBJ whole genome shotgun (WGS) entry which is preliminary data.</text>
</comment>
<evidence type="ECO:0000313" key="8">
    <source>
        <dbReference type="EMBL" id="MCW3785353.1"/>
    </source>
</evidence>
<dbReference type="EC" id="1.3.3.3" evidence="4"/>
<dbReference type="Gene3D" id="3.40.1500.10">
    <property type="entry name" value="Coproporphyrinogen III oxidase, aerobic"/>
    <property type="match status" value="1"/>
</dbReference>
<keyword evidence="9" id="KW-1185">Reference proteome</keyword>
<dbReference type="InterPro" id="IPR018375">
    <property type="entry name" value="Coprogen_oxidase_CS"/>
</dbReference>
<accession>A0AAE3SDF9</accession>
<protein>
    <recommendedName>
        <fullName evidence="4">coproporphyrinogen oxidase</fullName>
        <ecNumber evidence="4">1.3.3.3</ecNumber>
    </recommendedName>
</protein>
<dbReference type="Proteomes" id="UP001209229">
    <property type="component" value="Unassembled WGS sequence"/>
</dbReference>
<keyword evidence="6" id="KW-0350">Heme biosynthesis</keyword>
<keyword evidence="7" id="KW-0627">Porphyrin biosynthesis</keyword>
<evidence type="ECO:0000313" key="9">
    <source>
        <dbReference type="Proteomes" id="UP001209229"/>
    </source>
</evidence>
<dbReference type="InterPro" id="IPR036406">
    <property type="entry name" value="Coprogen_oxidase_aer_sf"/>
</dbReference>
<dbReference type="GO" id="GO:0004109">
    <property type="term" value="F:coproporphyrinogen oxidase activity"/>
    <property type="evidence" value="ECO:0007669"/>
    <property type="project" value="UniProtKB-EC"/>
</dbReference>
<dbReference type="PANTHER" id="PTHR10755:SF0">
    <property type="entry name" value="OXYGEN-DEPENDENT COPROPORPHYRINOGEN-III OXIDASE, MITOCHONDRIAL"/>
    <property type="match status" value="1"/>
</dbReference>
<name>A0AAE3SDF9_9BACT</name>
<comment type="similarity">
    <text evidence="2">Belongs to the aerobic coproporphyrinogen-III oxidase family.</text>
</comment>
<comment type="pathway">
    <text evidence="1">Porphyrin-containing compound metabolism; protoporphyrin-IX biosynthesis; protoporphyrinogen-IX from coproporphyrinogen-III (O2 route): step 1/1.</text>
</comment>
<dbReference type="SUPFAM" id="SSF102886">
    <property type="entry name" value="Coproporphyrinogen III oxidase"/>
    <property type="match status" value="1"/>
</dbReference>
<dbReference type="PIRSF" id="PIRSF000166">
    <property type="entry name" value="Coproporphyri_ox"/>
    <property type="match status" value="1"/>
</dbReference>
<evidence type="ECO:0000256" key="7">
    <source>
        <dbReference type="ARBA" id="ARBA00023244"/>
    </source>
</evidence>
<evidence type="ECO:0000256" key="5">
    <source>
        <dbReference type="ARBA" id="ARBA00023002"/>
    </source>
</evidence>
<reference evidence="8" key="1">
    <citation type="submission" date="2022-10" db="EMBL/GenBank/DDBJ databases">
        <authorList>
            <person name="Yu W.X."/>
        </authorList>
    </citation>
    <scope>NUCLEOTIDE SEQUENCE</scope>
    <source>
        <strain evidence="8">AAT</strain>
    </source>
</reference>
<comment type="subunit">
    <text evidence="3">Homodimer.</text>
</comment>
<organism evidence="8 9">
    <name type="scientific">Plebeiibacterium sediminum</name>
    <dbReference type="NCBI Taxonomy" id="2992112"/>
    <lineage>
        <taxon>Bacteria</taxon>
        <taxon>Pseudomonadati</taxon>
        <taxon>Bacteroidota</taxon>
        <taxon>Bacteroidia</taxon>
        <taxon>Marinilabiliales</taxon>
        <taxon>Marinilabiliaceae</taxon>
        <taxon>Plebeiibacterium</taxon>
    </lineage>
</organism>
<evidence type="ECO:0000256" key="2">
    <source>
        <dbReference type="ARBA" id="ARBA00010644"/>
    </source>
</evidence>
<dbReference type="PRINTS" id="PR00073">
    <property type="entry name" value="COPRGNOXDASE"/>
</dbReference>
<evidence type="ECO:0000256" key="3">
    <source>
        <dbReference type="ARBA" id="ARBA00011738"/>
    </source>
</evidence>
<dbReference type="PROSITE" id="PS01021">
    <property type="entry name" value="COPROGEN_OXIDASE"/>
    <property type="match status" value="1"/>
</dbReference>
<dbReference type="Pfam" id="PF01218">
    <property type="entry name" value="Coprogen_oxidas"/>
    <property type="match status" value="1"/>
</dbReference>
<proteinExistence type="inferred from homology"/>
<dbReference type="PANTHER" id="PTHR10755">
    <property type="entry name" value="COPROPORPHYRINOGEN III OXIDASE, MITOCHONDRIAL"/>
    <property type="match status" value="1"/>
</dbReference>
<dbReference type="EMBL" id="JAPDPJ010000003">
    <property type="protein sequence ID" value="MCW3785353.1"/>
    <property type="molecule type" value="Genomic_DNA"/>
</dbReference>
<sequence>MNKTEEIANIYMELQQQMCLQLELCDGTGKFAKVPWSKEVGYGVTGVLKKGSIIEKAGLNFSHVKGKFSDRMESILTTNAERYEATGISSIIHPKNPHIPIIHMNVRFFELDNGTYWFGGGIDLTPHYIDIEESKWFHQQLAEVCNKYDVNFYPEYKDWADDYFYIEHRNETRGIGGIFFDMIQPQTESELKKLKNFTIDLAKLYPDIYCTIMDNKRGLAYTENEKTWQNIRRGRYAEFNLVYDRGTKFGLESGGNTESILISLPPMAEWEHNFAVLPGSKEEKTQDLLKKGIDWINM</sequence>
<keyword evidence="5 8" id="KW-0560">Oxidoreductase</keyword>
<dbReference type="GO" id="GO:0006782">
    <property type="term" value="P:protoporphyrinogen IX biosynthetic process"/>
    <property type="evidence" value="ECO:0007669"/>
    <property type="project" value="TreeGrafter"/>
</dbReference>
<gene>
    <name evidence="8" type="primary">hemF</name>
    <name evidence="8" type="ORF">OM075_02685</name>
</gene>
<dbReference type="RefSeq" id="WP_301188925.1">
    <property type="nucleotide sequence ID" value="NZ_JAPDPJ010000003.1"/>
</dbReference>
<dbReference type="AlphaFoldDB" id="A0AAE3SDF9"/>
<dbReference type="NCBIfam" id="NF003727">
    <property type="entry name" value="PRK05330.1"/>
    <property type="match status" value="1"/>
</dbReference>
<dbReference type="GO" id="GO:0005737">
    <property type="term" value="C:cytoplasm"/>
    <property type="evidence" value="ECO:0007669"/>
    <property type="project" value="TreeGrafter"/>
</dbReference>
<evidence type="ECO:0000256" key="6">
    <source>
        <dbReference type="ARBA" id="ARBA00023133"/>
    </source>
</evidence>